<evidence type="ECO:0000256" key="8">
    <source>
        <dbReference type="ARBA" id="ARBA00068193"/>
    </source>
</evidence>
<dbReference type="PANTHER" id="PTHR42946">
    <property type="entry name" value="PHOSPHOHEXOSE MUTASE"/>
    <property type="match status" value="1"/>
</dbReference>
<dbReference type="InterPro" id="IPR005845">
    <property type="entry name" value="A-D-PHexomutase_a/b/a-II"/>
</dbReference>
<sequence length="447" mass="46547">MGKLFGTDGVRGLANKKLTASLAMKLGAAAAQVLVSSDTLGGRRPTAVVGRDPRVSGEMLTAALSAGMAAQGVDVLNVGVLPTPAVAFLTDDFGADMGVMISASHNPMPDNGIKFFSAGGHKLDDDIEDAIEELMLDLPETGPTGAAIGRIIEESDDALERYLAHLRTAINHPLDGIRVVVDCAHGAAFQAAPEAYRQAGAEVIAINDQPNSFNINDGVGSTHVEVIQQAVLEHQADLGLTHDGDADRCLAVDSEGNVVDGDQIMAILAVAMKDNGELKQNTLVATVMSNLGLKLAMADHGIKVLETKVGDRYVLAELRASDLSLGGEQSGHVVIPEHGTTGDGTLTGLTLMARMAQTDQPLSELAKVMTVLPQTLINVPVADKSTIAEDPRVLEAVAAAKEELGDTGRVLLRPSGTEELFRVMVEAADPSSARKIAGKLAAVVAEV</sequence>
<feature type="binding site" evidence="9">
    <location>
        <position position="247"/>
    </location>
    <ligand>
        <name>Mg(2+)</name>
        <dbReference type="ChEBI" id="CHEBI:18420"/>
    </ligand>
</feature>
<organism evidence="16 17">
    <name type="scientific">Candidatus Corynebacterium gallistercoris</name>
    <dbReference type="NCBI Taxonomy" id="2838530"/>
    <lineage>
        <taxon>Bacteria</taxon>
        <taxon>Bacillati</taxon>
        <taxon>Actinomycetota</taxon>
        <taxon>Actinomycetes</taxon>
        <taxon>Mycobacteriales</taxon>
        <taxon>Corynebacteriaceae</taxon>
        <taxon>Corynebacterium</taxon>
    </lineage>
</organism>
<evidence type="ECO:0000256" key="10">
    <source>
        <dbReference type="RuleBase" id="RU004326"/>
    </source>
</evidence>
<dbReference type="FunFam" id="3.40.120.10:FF:000001">
    <property type="entry name" value="Phosphoglucosamine mutase"/>
    <property type="match status" value="1"/>
</dbReference>
<dbReference type="SUPFAM" id="SSF55957">
    <property type="entry name" value="Phosphoglucomutase, C-terminal domain"/>
    <property type="match status" value="1"/>
</dbReference>
<dbReference type="Proteomes" id="UP000824189">
    <property type="component" value="Unassembled WGS sequence"/>
</dbReference>
<dbReference type="InterPro" id="IPR005843">
    <property type="entry name" value="A-D-PHexomutase_C"/>
</dbReference>
<feature type="binding site" evidence="9">
    <location>
        <position position="243"/>
    </location>
    <ligand>
        <name>Mg(2+)</name>
        <dbReference type="ChEBI" id="CHEBI:18420"/>
    </ligand>
</feature>
<feature type="domain" description="Alpha-D-phosphohexomutase alpha/beta/alpha" evidence="14">
    <location>
        <begin position="161"/>
        <end position="256"/>
    </location>
</feature>
<dbReference type="InterPro" id="IPR016066">
    <property type="entry name" value="A-D-PHexomutase_CS"/>
</dbReference>
<feature type="domain" description="Alpha-D-phosphohexomutase alpha/beta/alpha" evidence="13">
    <location>
        <begin position="3"/>
        <end position="136"/>
    </location>
</feature>
<keyword evidence="5 9" id="KW-0413">Isomerase</keyword>
<feature type="modified residue" description="Phosphoserine" evidence="9">
    <location>
        <position position="104"/>
    </location>
</feature>
<comment type="catalytic activity">
    <reaction evidence="6 9 11">
        <text>alpha-D-glucosamine 1-phosphate = D-glucosamine 6-phosphate</text>
        <dbReference type="Rhea" id="RHEA:23424"/>
        <dbReference type="ChEBI" id="CHEBI:58516"/>
        <dbReference type="ChEBI" id="CHEBI:58725"/>
        <dbReference type="EC" id="5.4.2.10"/>
    </reaction>
</comment>
<keyword evidence="4 9" id="KW-0460">Magnesium</keyword>
<dbReference type="EC" id="5.4.2.10" evidence="7 9"/>
<evidence type="ECO:0000256" key="9">
    <source>
        <dbReference type="HAMAP-Rule" id="MF_01554"/>
    </source>
</evidence>
<evidence type="ECO:0000313" key="16">
    <source>
        <dbReference type="EMBL" id="HIW96514.1"/>
    </source>
</evidence>
<dbReference type="InterPro" id="IPR016055">
    <property type="entry name" value="A-D-PHexomutase_a/b/a-I/II/III"/>
</dbReference>
<keyword evidence="3 9" id="KW-0479">Metal-binding</keyword>
<comment type="function">
    <text evidence="9 11">Catalyzes the conversion of glucosamine-6-phosphate to glucosamine-1-phosphate.</text>
</comment>
<dbReference type="HAMAP" id="MF_01554_B">
    <property type="entry name" value="GlmM_B"/>
    <property type="match status" value="1"/>
</dbReference>
<dbReference type="EMBL" id="DXFZ01000104">
    <property type="protein sequence ID" value="HIW96514.1"/>
    <property type="molecule type" value="Genomic_DNA"/>
</dbReference>
<accession>A0A9D1RYK9</accession>
<evidence type="ECO:0000256" key="4">
    <source>
        <dbReference type="ARBA" id="ARBA00022842"/>
    </source>
</evidence>
<evidence type="ECO:0000259" key="14">
    <source>
        <dbReference type="Pfam" id="PF02879"/>
    </source>
</evidence>
<feature type="domain" description="Alpha-D-phosphohexomutase alpha/beta/alpha" evidence="15">
    <location>
        <begin position="260"/>
        <end position="369"/>
    </location>
</feature>
<dbReference type="InterPro" id="IPR005841">
    <property type="entry name" value="Alpha-D-phosphohexomutase_SF"/>
</dbReference>
<dbReference type="Pfam" id="PF00408">
    <property type="entry name" value="PGM_PMM_IV"/>
    <property type="match status" value="1"/>
</dbReference>
<comment type="caution">
    <text evidence="16">The sequence shown here is derived from an EMBL/GenBank/DDBJ whole genome shotgun (WGS) entry which is preliminary data.</text>
</comment>
<dbReference type="GO" id="GO:0008966">
    <property type="term" value="F:phosphoglucosamine mutase activity"/>
    <property type="evidence" value="ECO:0007669"/>
    <property type="project" value="UniProtKB-UniRule"/>
</dbReference>
<dbReference type="PANTHER" id="PTHR42946:SF1">
    <property type="entry name" value="PHOSPHOGLUCOMUTASE (ALPHA-D-GLUCOSE-1,6-BISPHOSPHATE-DEPENDENT)"/>
    <property type="match status" value="1"/>
</dbReference>
<protein>
    <recommendedName>
        <fullName evidence="8 9">Phosphoglucosamine mutase</fullName>
        <ecNumber evidence="7 9">5.4.2.10</ecNumber>
    </recommendedName>
</protein>
<evidence type="ECO:0000256" key="1">
    <source>
        <dbReference type="ARBA" id="ARBA00010231"/>
    </source>
</evidence>
<evidence type="ECO:0000256" key="7">
    <source>
        <dbReference type="ARBA" id="ARBA00066330"/>
    </source>
</evidence>
<dbReference type="Pfam" id="PF02878">
    <property type="entry name" value="PGM_PMM_I"/>
    <property type="match status" value="1"/>
</dbReference>
<dbReference type="PROSITE" id="PS00710">
    <property type="entry name" value="PGM_PMM"/>
    <property type="match status" value="1"/>
</dbReference>
<name>A0A9D1RYK9_9CORY</name>
<dbReference type="Gene3D" id="3.30.310.50">
    <property type="entry name" value="Alpha-D-phosphohexomutase, C-terminal domain"/>
    <property type="match status" value="1"/>
</dbReference>
<dbReference type="PRINTS" id="PR00509">
    <property type="entry name" value="PGMPMM"/>
</dbReference>
<evidence type="ECO:0000256" key="2">
    <source>
        <dbReference type="ARBA" id="ARBA00022553"/>
    </source>
</evidence>
<dbReference type="GO" id="GO:0000287">
    <property type="term" value="F:magnesium ion binding"/>
    <property type="evidence" value="ECO:0007669"/>
    <property type="project" value="UniProtKB-UniRule"/>
</dbReference>
<dbReference type="InterPro" id="IPR005846">
    <property type="entry name" value="A-D-PHexomutase_a/b/a-III"/>
</dbReference>
<dbReference type="GO" id="GO:0005829">
    <property type="term" value="C:cytosol"/>
    <property type="evidence" value="ECO:0007669"/>
    <property type="project" value="TreeGrafter"/>
</dbReference>
<evidence type="ECO:0000313" key="17">
    <source>
        <dbReference type="Proteomes" id="UP000824189"/>
    </source>
</evidence>
<comment type="cofactor">
    <cofactor evidence="9">
        <name>Mg(2+)</name>
        <dbReference type="ChEBI" id="CHEBI:18420"/>
    </cofactor>
    <text evidence="9">Binds 1 Mg(2+) ion per subunit.</text>
</comment>
<dbReference type="InterPro" id="IPR050060">
    <property type="entry name" value="Phosphoglucosamine_mutase"/>
</dbReference>
<dbReference type="GO" id="GO:0006048">
    <property type="term" value="P:UDP-N-acetylglucosamine biosynthetic process"/>
    <property type="evidence" value="ECO:0007669"/>
    <property type="project" value="TreeGrafter"/>
</dbReference>
<dbReference type="GO" id="GO:0009252">
    <property type="term" value="P:peptidoglycan biosynthetic process"/>
    <property type="evidence" value="ECO:0007669"/>
    <property type="project" value="TreeGrafter"/>
</dbReference>
<proteinExistence type="inferred from homology"/>
<dbReference type="InterPro" id="IPR005844">
    <property type="entry name" value="A-D-PHexomutase_a/b/a-I"/>
</dbReference>
<dbReference type="FunFam" id="3.30.310.50:FF:000001">
    <property type="entry name" value="Phosphoglucosamine mutase"/>
    <property type="match status" value="1"/>
</dbReference>
<dbReference type="NCBIfam" id="TIGR01455">
    <property type="entry name" value="glmM"/>
    <property type="match status" value="1"/>
</dbReference>
<dbReference type="CDD" id="cd05802">
    <property type="entry name" value="GlmM"/>
    <property type="match status" value="1"/>
</dbReference>
<evidence type="ECO:0000259" key="12">
    <source>
        <dbReference type="Pfam" id="PF00408"/>
    </source>
</evidence>
<evidence type="ECO:0000256" key="3">
    <source>
        <dbReference type="ARBA" id="ARBA00022723"/>
    </source>
</evidence>
<feature type="binding site" evidence="9">
    <location>
        <position position="245"/>
    </location>
    <ligand>
        <name>Mg(2+)</name>
        <dbReference type="ChEBI" id="CHEBI:18420"/>
    </ligand>
</feature>
<dbReference type="Gene3D" id="3.40.120.10">
    <property type="entry name" value="Alpha-D-Glucose-1,6-Bisphosphate, subunit A, domain 3"/>
    <property type="match status" value="3"/>
</dbReference>
<dbReference type="SUPFAM" id="SSF53738">
    <property type="entry name" value="Phosphoglucomutase, first 3 domains"/>
    <property type="match status" value="3"/>
</dbReference>
<evidence type="ECO:0000259" key="15">
    <source>
        <dbReference type="Pfam" id="PF02880"/>
    </source>
</evidence>
<feature type="domain" description="Alpha-D-phosphohexomutase C-terminal" evidence="12">
    <location>
        <begin position="376"/>
        <end position="441"/>
    </location>
</feature>
<evidence type="ECO:0000256" key="6">
    <source>
        <dbReference type="ARBA" id="ARBA00050364"/>
    </source>
</evidence>
<dbReference type="GO" id="GO:0005975">
    <property type="term" value="P:carbohydrate metabolic process"/>
    <property type="evidence" value="ECO:0007669"/>
    <property type="project" value="InterPro"/>
</dbReference>
<evidence type="ECO:0000259" key="13">
    <source>
        <dbReference type="Pfam" id="PF02878"/>
    </source>
</evidence>
<comment type="similarity">
    <text evidence="1 9 10">Belongs to the phosphohexose mutase family.</text>
</comment>
<dbReference type="GO" id="GO:0004615">
    <property type="term" value="F:phosphomannomutase activity"/>
    <property type="evidence" value="ECO:0007669"/>
    <property type="project" value="TreeGrafter"/>
</dbReference>
<reference evidence="16" key="1">
    <citation type="journal article" date="2021" name="PeerJ">
        <title>Extensive microbial diversity within the chicken gut microbiome revealed by metagenomics and culture.</title>
        <authorList>
            <person name="Gilroy R."/>
            <person name="Ravi A."/>
            <person name="Getino M."/>
            <person name="Pursley I."/>
            <person name="Horton D.L."/>
            <person name="Alikhan N.F."/>
            <person name="Baker D."/>
            <person name="Gharbi K."/>
            <person name="Hall N."/>
            <person name="Watson M."/>
            <person name="Adriaenssens E.M."/>
            <person name="Foster-Nyarko E."/>
            <person name="Jarju S."/>
            <person name="Secka A."/>
            <person name="Antonio M."/>
            <person name="Oren A."/>
            <person name="Chaudhuri R.R."/>
            <person name="La Ragione R."/>
            <person name="Hildebrand F."/>
            <person name="Pallen M.J."/>
        </authorList>
    </citation>
    <scope>NUCLEOTIDE SEQUENCE</scope>
    <source>
        <strain evidence="16">4376</strain>
    </source>
</reference>
<dbReference type="InterPro" id="IPR006352">
    <property type="entry name" value="GlmM_bact"/>
</dbReference>
<dbReference type="Pfam" id="PF02880">
    <property type="entry name" value="PGM_PMM_III"/>
    <property type="match status" value="1"/>
</dbReference>
<comment type="PTM">
    <text evidence="9">Activated by phosphorylation.</text>
</comment>
<feature type="active site" description="Phosphoserine intermediate" evidence="9">
    <location>
        <position position="104"/>
    </location>
</feature>
<dbReference type="AlphaFoldDB" id="A0A9D1RYK9"/>
<gene>
    <name evidence="9" type="primary">glmM</name>
    <name evidence="16" type="ORF">H9867_08575</name>
</gene>
<feature type="binding site" description="via phosphate group" evidence="9">
    <location>
        <position position="104"/>
    </location>
    <ligand>
        <name>Mg(2+)</name>
        <dbReference type="ChEBI" id="CHEBI:18420"/>
    </ligand>
</feature>
<evidence type="ECO:0000256" key="5">
    <source>
        <dbReference type="ARBA" id="ARBA00023235"/>
    </source>
</evidence>
<dbReference type="InterPro" id="IPR036900">
    <property type="entry name" value="A-D-PHexomutase_C_sf"/>
</dbReference>
<evidence type="ECO:0000256" key="11">
    <source>
        <dbReference type="RuleBase" id="RU004327"/>
    </source>
</evidence>
<dbReference type="Pfam" id="PF02879">
    <property type="entry name" value="PGM_PMM_II"/>
    <property type="match status" value="1"/>
</dbReference>
<reference evidence="16" key="2">
    <citation type="submission" date="2021-04" db="EMBL/GenBank/DDBJ databases">
        <authorList>
            <person name="Gilroy R."/>
        </authorList>
    </citation>
    <scope>NUCLEOTIDE SEQUENCE</scope>
    <source>
        <strain evidence="16">4376</strain>
    </source>
</reference>
<keyword evidence="2 9" id="KW-0597">Phosphoprotein</keyword>
<dbReference type="FunFam" id="3.40.120.10:FF:000002">
    <property type="entry name" value="Phosphoglucosamine mutase"/>
    <property type="match status" value="1"/>
</dbReference>